<keyword evidence="3" id="KW-1185">Reference proteome</keyword>
<protein>
    <recommendedName>
        <fullName evidence="4">Protein kinase domain-containing protein</fullName>
    </recommendedName>
</protein>
<keyword evidence="1" id="KW-0067">ATP-binding</keyword>
<name>A0A540M921_MALBA</name>
<sequence>MTSSLSSSSPKRDDKTRSFHLAELSTATKHFSTENKIGAGSFGIVYKGKLSDGREVAIKGRDTSTKAKKFQGKESNGLLHDHLHGKNNVEENSSIVNFWKVRIKIVFDAAKGIKYLHNYAVPSSPLTFFWMQIGMQGHLILDCHYWGF</sequence>
<dbReference type="InterPro" id="IPR011009">
    <property type="entry name" value="Kinase-like_dom_sf"/>
</dbReference>
<reference evidence="2 3" key="1">
    <citation type="journal article" date="2019" name="G3 (Bethesda)">
        <title>Sequencing of a Wild Apple (Malus baccata) Genome Unravels the Differences Between Cultivated and Wild Apple Species Regarding Disease Resistance and Cold Tolerance.</title>
        <authorList>
            <person name="Chen X."/>
        </authorList>
    </citation>
    <scope>NUCLEOTIDE SEQUENCE [LARGE SCALE GENOMIC DNA]</scope>
    <source>
        <strain evidence="3">cv. Shandingzi</strain>
        <tissue evidence="2">Leaves</tissue>
    </source>
</reference>
<dbReference type="PANTHER" id="PTHR46146:SF1">
    <property type="entry name" value="SERINE_THREONINE-PROTEIN KINASE-LIKE PROTEIN CCR3"/>
    <property type="match status" value="1"/>
</dbReference>
<evidence type="ECO:0000313" key="2">
    <source>
        <dbReference type="EMBL" id="TQD95206.1"/>
    </source>
</evidence>
<dbReference type="SUPFAM" id="SSF56112">
    <property type="entry name" value="Protein kinase-like (PK-like)"/>
    <property type="match status" value="1"/>
</dbReference>
<dbReference type="PANTHER" id="PTHR46146">
    <property type="entry name" value="SERINE/THREONINE-PROTEIN KINASE-LIKE PROTEIN CCR4"/>
    <property type="match status" value="1"/>
</dbReference>
<dbReference type="EMBL" id="VIEB01000322">
    <property type="protein sequence ID" value="TQD95206.1"/>
    <property type="molecule type" value="Genomic_DNA"/>
</dbReference>
<evidence type="ECO:0008006" key="4">
    <source>
        <dbReference type="Google" id="ProtNLM"/>
    </source>
</evidence>
<gene>
    <name evidence="2" type="ORF">C1H46_019180</name>
</gene>
<organism evidence="2 3">
    <name type="scientific">Malus baccata</name>
    <name type="common">Siberian crab apple</name>
    <name type="synonym">Pyrus baccata</name>
    <dbReference type="NCBI Taxonomy" id="106549"/>
    <lineage>
        <taxon>Eukaryota</taxon>
        <taxon>Viridiplantae</taxon>
        <taxon>Streptophyta</taxon>
        <taxon>Embryophyta</taxon>
        <taxon>Tracheophyta</taxon>
        <taxon>Spermatophyta</taxon>
        <taxon>Magnoliopsida</taxon>
        <taxon>eudicotyledons</taxon>
        <taxon>Gunneridae</taxon>
        <taxon>Pentapetalae</taxon>
        <taxon>rosids</taxon>
        <taxon>fabids</taxon>
        <taxon>Rosales</taxon>
        <taxon>Rosaceae</taxon>
        <taxon>Amygdaloideae</taxon>
        <taxon>Maleae</taxon>
        <taxon>Malus</taxon>
    </lineage>
</organism>
<dbReference type="STRING" id="106549.A0A540M921"/>
<proteinExistence type="predicted"/>
<dbReference type="Proteomes" id="UP000315295">
    <property type="component" value="Unassembled WGS sequence"/>
</dbReference>
<feature type="binding site" evidence="1">
    <location>
        <position position="59"/>
    </location>
    <ligand>
        <name>ATP</name>
        <dbReference type="ChEBI" id="CHEBI:30616"/>
    </ligand>
</feature>
<dbReference type="GO" id="GO:0005524">
    <property type="term" value="F:ATP binding"/>
    <property type="evidence" value="ECO:0007669"/>
    <property type="project" value="UniProtKB-UniRule"/>
</dbReference>
<evidence type="ECO:0000313" key="3">
    <source>
        <dbReference type="Proteomes" id="UP000315295"/>
    </source>
</evidence>
<comment type="caution">
    <text evidence="2">The sequence shown here is derived from an EMBL/GenBank/DDBJ whole genome shotgun (WGS) entry which is preliminary data.</text>
</comment>
<accession>A0A540M921</accession>
<dbReference type="Gene3D" id="1.10.510.10">
    <property type="entry name" value="Transferase(Phosphotransferase) domain 1"/>
    <property type="match status" value="2"/>
</dbReference>
<dbReference type="AlphaFoldDB" id="A0A540M921"/>
<dbReference type="InterPro" id="IPR017441">
    <property type="entry name" value="Protein_kinase_ATP_BS"/>
</dbReference>
<dbReference type="PROSITE" id="PS00107">
    <property type="entry name" value="PROTEIN_KINASE_ATP"/>
    <property type="match status" value="1"/>
</dbReference>
<evidence type="ECO:0000256" key="1">
    <source>
        <dbReference type="PROSITE-ProRule" id="PRU10141"/>
    </source>
</evidence>
<keyword evidence="1" id="KW-0547">Nucleotide-binding</keyword>